<name>A0ABT6S6Y7_9ACTN</name>
<evidence type="ECO:0000256" key="1">
    <source>
        <dbReference type="SAM" id="Phobius"/>
    </source>
</evidence>
<dbReference type="RefSeq" id="WP_282541787.1">
    <property type="nucleotide sequence ID" value="NZ_JASCIQ010000006.1"/>
</dbReference>
<accession>A0ABT6S6Y7</accession>
<feature type="transmembrane region" description="Helical" evidence="1">
    <location>
        <begin position="72"/>
        <end position="90"/>
    </location>
</feature>
<feature type="transmembrane region" description="Helical" evidence="1">
    <location>
        <begin position="102"/>
        <end position="125"/>
    </location>
</feature>
<keyword evidence="1" id="KW-0812">Transmembrane</keyword>
<dbReference type="InterPro" id="IPR050039">
    <property type="entry name" value="MAB_1171c-like"/>
</dbReference>
<feature type="transmembrane region" description="Helical" evidence="1">
    <location>
        <begin position="137"/>
        <end position="161"/>
    </location>
</feature>
<protein>
    <recommendedName>
        <fullName evidence="2">DUF6545 domain-containing protein</fullName>
    </recommendedName>
</protein>
<keyword evidence="1" id="KW-1133">Transmembrane helix</keyword>
<keyword evidence="4" id="KW-1185">Reference proteome</keyword>
<dbReference type="NCBIfam" id="NF042915">
    <property type="entry name" value="MAB_1171c_fam"/>
    <property type="match status" value="1"/>
</dbReference>
<evidence type="ECO:0000259" key="2">
    <source>
        <dbReference type="Pfam" id="PF20182"/>
    </source>
</evidence>
<organism evidence="3 4">
    <name type="scientific">Streptomyces cavernicola</name>
    <dbReference type="NCBI Taxonomy" id="3043613"/>
    <lineage>
        <taxon>Bacteria</taxon>
        <taxon>Bacillati</taxon>
        <taxon>Actinomycetota</taxon>
        <taxon>Actinomycetes</taxon>
        <taxon>Kitasatosporales</taxon>
        <taxon>Streptomycetaceae</taxon>
        <taxon>Streptomyces</taxon>
    </lineage>
</organism>
<dbReference type="Pfam" id="PF20182">
    <property type="entry name" value="DUF6545"/>
    <property type="match status" value="1"/>
</dbReference>
<feature type="transmembrane region" description="Helical" evidence="1">
    <location>
        <begin position="37"/>
        <end position="60"/>
    </location>
</feature>
<comment type="caution">
    <text evidence="3">The sequence shown here is derived from an EMBL/GenBank/DDBJ whole genome shotgun (WGS) entry which is preliminary data.</text>
</comment>
<dbReference type="Proteomes" id="UP001223978">
    <property type="component" value="Unassembled WGS sequence"/>
</dbReference>
<gene>
    <name evidence="3" type="ORF">QIS96_08415</name>
</gene>
<feature type="transmembrane region" description="Helical" evidence="1">
    <location>
        <begin position="173"/>
        <end position="193"/>
    </location>
</feature>
<proteinExistence type="predicted"/>
<keyword evidence="1" id="KW-0472">Membrane</keyword>
<feature type="transmembrane region" description="Helical" evidence="1">
    <location>
        <begin position="6"/>
        <end position="25"/>
    </location>
</feature>
<sequence>MHDVPAWVETMRGVVLAVVWAVLVLRVPALRRSGQRPVWAVLLVLAAGSLLIQAQVGAWVDEVTGVPKAGELAVTLIALTDFAVVWWFALTLRTVDRPTPTWLRRAPLGCALAMAVAAFVFFALADEQDRYGEQAHGWWVAYALTWVGYGLITAVGAAAVFWRYGLRMLSPTLRASMLLLALGTSAEVPYLVIRGIRWFDADASPALALAGFWCSFARFVLVALGCSLAAIDPLRKASLFWYRRQRLFRLWRLLRQATPELLVVTPQSRLSDLLTFRNSWELLHQRVIDIRDSIIFLRDGWASEDLLREAARHIQESELQERERLLATACWIEAARRDALAGTPRRHEEVRLGLLPEVRGSESTMPREITYLVRLYRFLSSRHVSEFAARVRPPAQDAATS</sequence>
<dbReference type="InterPro" id="IPR046675">
    <property type="entry name" value="DUF6545"/>
</dbReference>
<feature type="domain" description="DUF6545" evidence="2">
    <location>
        <begin position="244"/>
        <end position="378"/>
    </location>
</feature>
<feature type="transmembrane region" description="Helical" evidence="1">
    <location>
        <begin position="205"/>
        <end position="231"/>
    </location>
</feature>
<evidence type="ECO:0000313" key="4">
    <source>
        <dbReference type="Proteomes" id="UP001223978"/>
    </source>
</evidence>
<dbReference type="EMBL" id="JASCIQ010000006">
    <property type="protein sequence ID" value="MDI3403844.1"/>
    <property type="molecule type" value="Genomic_DNA"/>
</dbReference>
<reference evidence="3 4" key="1">
    <citation type="submission" date="2023-05" db="EMBL/GenBank/DDBJ databases">
        <title>Draft genome sequence of Streptomyces sp. B-S-A6 isolated from a cave soil in Thailand.</title>
        <authorList>
            <person name="Chamroensaksri N."/>
            <person name="Muangham S."/>
        </authorList>
    </citation>
    <scope>NUCLEOTIDE SEQUENCE [LARGE SCALE GENOMIC DNA]</scope>
    <source>
        <strain evidence="3 4">B-S-A6</strain>
    </source>
</reference>
<evidence type="ECO:0000313" key="3">
    <source>
        <dbReference type="EMBL" id="MDI3403844.1"/>
    </source>
</evidence>